<dbReference type="Proteomes" id="UP000000310">
    <property type="component" value="Chromosome"/>
</dbReference>
<feature type="signal peptide" evidence="1">
    <location>
        <begin position="1"/>
        <end position="20"/>
    </location>
</feature>
<dbReference type="SUPFAM" id="SSF51445">
    <property type="entry name" value="(Trans)glycosidases"/>
    <property type="match status" value="1"/>
</dbReference>
<dbReference type="KEGG" id="psn:Pedsa_1793"/>
<dbReference type="OrthoDB" id="8431218at2"/>
<proteinExistence type="predicted"/>
<dbReference type="InterPro" id="IPR017853">
    <property type="entry name" value="GH"/>
</dbReference>
<dbReference type="HOGENOM" id="CLU_703682_0_0_10"/>
<dbReference type="AlphaFoldDB" id="F0S887"/>
<protein>
    <submittedName>
        <fullName evidence="2">Uncharacterized protein</fullName>
    </submittedName>
</protein>
<keyword evidence="1" id="KW-0732">Signal</keyword>
<gene>
    <name evidence="2" type="ordered locus">Pedsa_1793</name>
</gene>
<dbReference type="STRING" id="762903.Pedsa_1793"/>
<name>F0S887_PSESL</name>
<keyword evidence="3" id="KW-1185">Reference proteome</keyword>
<dbReference type="eggNOG" id="ENOG5033EE0">
    <property type="taxonomic scope" value="Bacteria"/>
</dbReference>
<dbReference type="RefSeq" id="WP_013632840.1">
    <property type="nucleotide sequence ID" value="NC_015177.1"/>
</dbReference>
<evidence type="ECO:0000313" key="2">
    <source>
        <dbReference type="EMBL" id="ADY52349.1"/>
    </source>
</evidence>
<evidence type="ECO:0000313" key="3">
    <source>
        <dbReference type="Proteomes" id="UP000000310"/>
    </source>
</evidence>
<evidence type="ECO:0000256" key="1">
    <source>
        <dbReference type="SAM" id="SignalP"/>
    </source>
</evidence>
<reference evidence="2 3" key="1">
    <citation type="journal article" date="2011" name="Stand. Genomic Sci.">
        <title>Complete genome sequence of the gliding, heparinolytic Pedobacter saltans type strain (113).</title>
        <authorList>
            <person name="Liolios K."/>
            <person name="Sikorski J."/>
            <person name="Lu M."/>
            <person name="Nolan M."/>
            <person name="Lapidus A."/>
            <person name="Lucas S."/>
            <person name="Hammon N."/>
            <person name="Deshpande S."/>
            <person name="Cheng J.F."/>
            <person name="Tapia R."/>
            <person name="Han C."/>
            <person name="Goodwin L."/>
            <person name="Pitluck S."/>
            <person name="Huntemann M."/>
            <person name="Ivanova N."/>
            <person name="Pagani I."/>
            <person name="Mavromatis K."/>
            <person name="Ovchinikova G."/>
            <person name="Pati A."/>
            <person name="Chen A."/>
            <person name="Palaniappan K."/>
            <person name="Land M."/>
            <person name="Hauser L."/>
            <person name="Brambilla E.M."/>
            <person name="Kotsyurbenko O."/>
            <person name="Rohde M."/>
            <person name="Tindall B.J."/>
            <person name="Abt B."/>
            <person name="Goker M."/>
            <person name="Detter J.C."/>
            <person name="Woyke T."/>
            <person name="Bristow J."/>
            <person name="Eisen J.A."/>
            <person name="Markowitz V."/>
            <person name="Hugenholtz P."/>
            <person name="Klenk H.P."/>
            <person name="Kyrpides N.C."/>
        </authorList>
    </citation>
    <scope>NUCLEOTIDE SEQUENCE [LARGE SCALE GENOMIC DNA]</scope>
    <source>
        <strain evidence="3">ATCC 51119 / DSM 12145 / JCM 21818 / LMG 10337 / NBRC 100064 / NCIMB 13643</strain>
    </source>
</reference>
<dbReference type="InterPro" id="IPR029455">
    <property type="entry name" value="GHL15"/>
</dbReference>
<dbReference type="EMBL" id="CP002545">
    <property type="protein sequence ID" value="ADY52349.1"/>
    <property type="molecule type" value="Genomic_DNA"/>
</dbReference>
<dbReference type="InterPro" id="IPR013785">
    <property type="entry name" value="Aldolase_TIM"/>
</dbReference>
<accession>F0S887</accession>
<sequence length="395" mass="44864">MKKNILLSLFAFALSTNIFAQDKANLFNQVPLNGIPLAQIFDNQIKDKSLYQQNQNKVYYIWGSRLAQQPAGVTGSKYFPSIRNPDRKLDIKWYQENHPDWIMYQEDKKTPAYGYIYSYGGLVPLDVSNPEVREFYLQKFILPAVNSGYKMVAMDNVDLGNWPKAVGRYSAEKWVQLYTGQRNDPAFHKSMMEWMQFLKERLNPLGVAVVANIKATTAPENVVLNTINAVDAWLDENGFVHRGIKITDKKWEEAIAIINKIASEKGYISINQLKGESAADWPKDQVEYAIGSYLLSRGPKSLLAMVGYTDKTIYHHYLYRKEMDTDIGEPIAEPVKLDSGLWIRKFSKGMVIVNPSSKEVRSFSLPKGNWKTLDDDSLKGNITIPAASAKVLSIK</sequence>
<organism evidence="2 3">
    <name type="scientific">Pseudopedobacter saltans (strain ATCC 51119 / DSM 12145 / JCM 21818 / CCUG 39354 / LMG 10337 / NBRC 100064 / NCIMB 13643)</name>
    <name type="common">Pedobacter saltans</name>
    <dbReference type="NCBI Taxonomy" id="762903"/>
    <lineage>
        <taxon>Bacteria</taxon>
        <taxon>Pseudomonadati</taxon>
        <taxon>Bacteroidota</taxon>
        <taxon>Sphingobacteriia</taxon>
        <taxon>Sphingobacteriales</taxon>
        <taxon>Sphingobacteriaceae</taxon>
        <taxon>Pseudopedobacter</taxon>
    </lineage>
</organism>
<dbReference type="Pfam" id="PF14885">
    <property type="entry name" value="GHL15"/>
    <property type="match status" value="1"/>
</dbReference>
<reference evidence="3" key="2">
    <citation type="submission" date="2011-02" db="EMBL/GenBank/DDBJ databases">
        <title>The complete genome of Pedobacter saltans DSM 12145.</title>
        <authorList>
            <consortium name="US DOE Joint Genome Institute (JGI-PGF)"/>
            <person name="Lucas S."/>
            <person name="Copeland A."/>
            <person name="Lapidus A."/>
            <person name="Bruce D."/>
            <person name="Goodwin L."/>
            <person name="Pitluck S."/>
            <person name="Kyrpides N."/>
            <person name="Mavromatis K."/>
            <person name="Pagani I."/>
            <person name="Ivanova N."/>
            <person name="Ovchinnikova G."/>
            <person name="Lu M."/>
            <person name="Detter J.C."/>
            <person name="Han C."/>
            <person name="Land M."/>
            <person name="Hauser L."/>
            <person name="Markowitz V."/>
            <person name="Cheng J.-F."/>
            <person name="Hugenholtz P."/>
            <person name="Woyke T."/>
            <person name="Wu D."/>
            <person name="Tindall B."/>
            <person name="Pomrenke H.G."/>
            <person name="Brambilla E."/>
            <person name="Klenk H.-P."/>
            <person name="Eisen J.A."/>
        </authorList>
    </citation>
    <scope>NUCLEOTIDE SEQUENCE [LARGE SCALE GENOMIC DNA]</scope>
    <source>
        <strain evidence="3">ATCC 51119 / DSM 12145 / JCM 21818 / LMG 10337 / NBRC 100064 / NCIMB 13643</strain>
    </source>
</reference>
<feature type="chain" id="PRO_5003258236" evidence="1">
    <location>
        <begin position="21"/>
        <end position="395"/>
    </location>
</feature>
<dbReference type="Gene3D" id="3.20.20.70">
    <property type="entry name" value="Aldolase class I"/>
    <property type="match status" value="1"/>
</dbReference>